<gene>
    <name evidence="2" type="ORF">DDE83_004323</name>
</gene>
<dbReference type="AlphaFoldDB" id="A0A364N4V9"/>
<accession>A0A364N4V9</accession>
<proteinExistence type="predicted"/>
<keyword evidence="3" id="KW-1185">Reference proteome</keyword>
<dbReference type="STRING" id="183478.A0A364N4V9"/>
<evidence type="ECO:0000313" key="3">
    <source>
        <dbReference type="Proteomes" id="UP000249619"/>
    </source>
</evidence>
<protein>
    <submittedName>
        <fullName evidence="2">Uncharacterized protein</fullName>
    </submittedName>
</protein>
<sequence length="372" mass="42611">MASLGGIQSQLSQIISDARVEGFKMEDVMPDETQEHFQKINDLKDAREYIKEMECREKDLQMANSSLQARLKEKEDELENQPEEYKTLKVDIQQAQRHIDYYKELAENSQRRAERYQRNLAQSTKEQVTTNEYVAKIERLEKELQCQQATIRQLQDENSCSAEIFASLRAEDAKIIAANEARLAEMLTHASQVETESETFSEVYSDLVEKLETENLSAAFLLNDKGLLLRRMEMLYNIIVSEVTPLNRFFVRAFDVLQIYQFLFQALSDPYATGVGSLPRDLDALMASATQDLHAYHELRKAFSDMGGIAEEQVRTELNGISKSADNMLTSLYFIKGDVEGFLARLHREPSTWLAMKARFGGKGVTKRFLIG</sequence>
<comment type="caution">
    <text evidence="2">The sequence shown here is derived from an EMBL/GenBank/DDBJ whole genome shotgun (WGS) entry which is preliminary data.</text>
</comment>
<organism evidence="2 3">
    <name type="scientific">Stemphylium lycopersici</name>
    <name type="common">Tomato gray leaf spot disease fungus</name>
    <name type="synonym">Thyrospora lycopersici</name>
    <dbReference type="NCBI Taxonomy" id="183478"/>
    <lineage>
        <taxon>Eukaryota</taxon>
        <taxon>Fungi</taxon>
        <taxon>Dikarya</taxon>
        <taxon>Ascomycota</taxon>
        <taxon>Pezizomycotina</taxon>
        <taxon>Dothideomycetes</taxon>
        <taxon>Pleosporomycetidae</taxon>
        <taxon>Pleosporales</taxon>
        <taxon>Pleosporineae</taxon>
        <taxon>Pleosporaceae</taxon>
        <taxon>Stemphylium</taxon>
    </lineage>
</organism>
<name>A0A364N4V9_STELY</name>
<evidence type="ECO:0000256" key="1">
    <source>
        <dbReference type="SAM" id="Coils"/>
    </source>
</evidence>
<reference evidence="3" key="1">
    <citation type="submission" date="2018-05" db="EMBL/GenBank/DDBJ databases">
        <title>Draft genome sequence of Stemphylium lycopersici strain CIDEFI 213.</title>
        <authorList>
            <person name="Medina R."/>
            <person name="Franco M.E.E."/>
            <person name="Lucentini C.G."/>
            <person name="Saparrat M.C.N."/>
            <person name="Balatti P.A."/>
        </authorList>
    </citation>
    <scope>NUCLEOTIDE SEQUENCE [LARGE SCALE GENOMIC DNA]</scope>
    <source>
        <strain evidence="3">CIDEFI 213</strain>
    </source>
</reference>
<keyword evidence="1" id="KW-0175">Coiled coil</keyword>
<feature type="coiled-coil region" evidence="1">
    <location>
        <begin position="43"/>
        <end position="157"/>
    </location>
</feature>
<dbReference type="Proteomes" id="UP000249619">
    <property type="component" value="Unassembled WGS sequence"/>
</dbReference>
<evidence type="ECO:0000313" key="2">
    <source>
        <dbReference type="EMBL" id="RAR11855.1"/>
    </source>
</evidence>
<dbReference type="EMBL" id="QGDH01000053">
    <property type="protein sequence ID" value="RAR11855.1"/>
    <property type="molecule type" value="Genomic_DNA"/>
</dbReference>